<protein>
    <submittedName>
        <fullName evidence="1">Uncharacterized protein</fullName>
    </submittedName>
</protein>
<sequence length="346" mass="38940">MVTDFSELHDQIHQRLIPIVRTACNLLDQIHKRDLGSQHLVKLLLPVGQITIHVDLDLITQFALHVLLDTTQHERFQDDMQTTDKLTDFLLPIVQSGSRRHNQEWTPNVMSLSQVSQHRDRLHSLTQPHLVSKDPVDPLVVQIGQPIEPLDLVFFQGATQQLWLFDGDVTERRWVLEVQIVVVNADLFQFTILVGVELFGACLGVQKGTLSISSGGFGDFFFVVRIEIQRIDICSLCIGRSFQMVKYTLSYCLLMARISLESSLTVVEVEEEELGAAVVAVPALFDLDPVEEEPDAEEEEGVEPFATFSMIGIFKLFIAASIFEPAADLAALFFLFVPVELVLSWS</sequence>
<proteinExistence type="predicted"/>
<reference evidence="1" key="2">
    <citation type="submission" date="2021-01" db="EMBL/GenBank/DDBJ databases">
        <authorList>
            <person name="Schikora-Tamarit M.A."/>
        </authorList>
    </citation>
    <scope>NUCLEOTIDE SEQUENCE</scope>
    <source>
        <strain evidence="1">CBS2887</strain>
    </source>
</reference>
<organism evidence="1 2">
    <name type="scientific">Wickerhamomyces pijperi</name>
    <name type="common">Yeast</name>
    <name type="synonym">Pichia pijperi</name>
    <dbReference type="NCBI Taxonomy" id="599730"/>
    <lineage>
        <taxon>Eukaryota</taxon>
        <taxon>Fungi</taxon>
        <taxon>Dikarya</taxon>
        <taxon>Ascomycota</taxon>
        <taxon>Saccharomycotina</taxon>
        <taxon>Saccharomycetes</taxon>
        <taxon>Phaffomycetales</taxon>
        <taxon>Wickerhamomycetaceae</taxon>
        <taxon>Wickerhamomyces</taxon>
    </lineage>
</organism>
<dbReference type="OrthoDB" id="7492309at2759"/>
<comment type="caution">
    <text evidence="1">The sequence shown here is derived from an EMBL/GenBank/DDBJ whole genome shotgun (WGS) entry which is preliminary data.</text>
</comment>
<gene>
    <name evidence="1" type="ORF">WICPIJ_001482</name>
</gene>
<keyword evidence="2" id="KW-1185">Reference proteome</keyword>
<dbReference type="AlphaFoldDB" id="A0A9P8QDG3"/>
<dbReference type="EMBL" id="JAEUBG010000761">
    <property type="protein sequence ID" value="KAH3687520.1"/>
    <property type="molecule type" value="Genomic_DNA"/>
</dbReference>
<evidence type="ECO:0000313" key="2">
    <source>
        <dbReference type="Proteomes" id="UP000774326"/>
    </source>
</evidence>
<evidence type="ECO:0000313" key="1">
    <source>
        <dbReference type="EMBL" id="KAH3687520.1"/>
    </source>
</evidence>
<dbReference type="Proteomes" id="UP000774326">
    <property type="component" value="Unassembled WGS sequence"/>
</dbReference>
<name>A0A9P8QDG3_WICPI</name>
<reference evidence="1" key="1">
    <citation type="journal article" date="2021" name="Open Biol.">
        <title>Shared evolutionary footprints suggest mitochondrial oxidative damage underlies multiple complex I losses in fungi.</title>
        <authorList>
            <person name="Schikora-Tamarit M.A."/>
            <person name="Marcet-Houben M."/>
            <person name="Nosek J."/>
            <person name="Gabaldon T."/>
        </authorList>
    </citation>
    <scope>NUCLEOTIDE SEQUENCE</scope>
    <source>
        <strain evidence="1">CBS2887</strain>
    </source>
</reference>
<accession>A0A9P8QDG3</accession>